<name>A0A086JYR5_TOXGO</name>
<dbReference type="Proteomes" id="UP000028838">
    <property type="component" value="Unassembled WGS sequence"/>
</dbReference>
<gene>
    <name evidence="2" type="ORF">TGFOU_275870B</name>
</gene>
<evidence type="ECO:0000256" key="1">
    <source>
        <dbReference type="SAM" id="MobiDB-lite"/>
    </source>
</evidence>
<feature type="compositionally biased region" description="Basic and acidic residues" evidence="1">
    <location>
        <begin position="97"/>
        <end position="109"/>
    </location>
</feature>
<feature type="region of interest" description="Disordered" evidence="1">
    <location>
        <begin position="65"/>
        <end position="109"/>
    </location>
</feature>
<evidence type="ECO:0000313" key="2">
    <source>
        <dbReference type="EMBL" id="KFG37283.1"/>
    </source>
</evidence>
<dbReference type="AlphaFoldDB" id="A0A086JYR5"/>
<feature type="compositionally biased region" description="Low complexity" evidence="1">
    <location>
        <begin position="68"/>
        <end position="91"/>
    </location>
</feature>
<protein>
    <submittedName>
        <fullName evidence="2">Tubulin/FtsZ family, GTPase domain-containing protein</fullName>
    </submittedName>
</protein>
<reference evidence="2 3" key="1">
    <citation type="submission" date="2014-07" db="EMBL/GenBank/DDBJ databases">
        <authorList>
            <person name="Sibley D."/>
            <person name="Venepally P."/>
            <person name="Karamycheva S."/>
            <person name="Hadjithomas M."/>
            <person name="Khan A."/>
            <person name="Brunk B."/>
            <person name="Roos D."/>
            <person name="Caler E."/>
            <person name="Lorenzi H."/>
        </authorList>
    </citation>
    <scope>NUCLEOTIDE SEQUENCE [LARGE SCALE GENOMIC DNA]</scope>
    <source>
        <strain evidence="2 3">FOU</strain>
    </source>
</reference>
<organism evidence="2 3">
    <name type="scientific">Toxoplasma gondii FOU</name>
    <dbReference type="NCBI Taxonomy" id="943167"/>
    <lineage>
        <taxon>Eukaryota</taxon>
        <taxon>Sar</taxon>
        <taxon>Alveolata</taxon>
        <taxon>Apicomplexa</taxon>
        <taxon>Conoidasida</taxon>
        <taxon>Coccidia</taxon>
        <taxon>Eucoccidiorida</taxon>
        <taxon>Eimeriorina</taxon>
        <taxon>Sarcocystidae</taxon>
        <taxon>Toxoplasma</taxon>
    </lineage>
</organism>
<evidence type="ECO:0000313" key="3">
    <source>
        <dbReference type="Proteomes" id="UP000028838"/>
    </source>
</evidence>
<dbReference type="VEuPathDB" id="ToxoDB:TGFOU_275870B"/>
<sequence>MREVSVLFIARFFFCLSGLRDESGILFSLTCFFLFTRYLLSLSPFLSFSFAWQQTKQAVHLSFDRHSSSSSLSSSRSSFSRSPRFLRASPRTTMTGEKGDTISRAGERKRERRKCAFAEMNAIVAQTLSHLTR</sequence>
<dbReference type="EMBL" id="AEYH02002592">
    <property type="protein sequence ID" value="KFG37283.1"/>
    <property type="molecule type" value="Genomic_DNA"/>
</dbReference>
<comment type="caution">
    <text evidence="2">The sequence shown here is derived from an EMBL/GenBank/DDBJ whole genome shotgun (WGS) entry which is preliminary data.</text>
</comment>
<proteinExistence type="predicted"/>
<accession>A0A086JYR5</accession>